<protein>
    <submittedName>
        <fullName evidence="1">Uncharacterized protein</fullName>
    </submittedName>
</protein>
<dbReference type="InterPro" id="IPR043519">
    <property type="entry name" value="NT_sf"/>
</dbReference>
<sequence length="102" mass="11546">MDTVIKEMSSKTPDPERSSKNLERLLLNAPGVFTTHGDFIEIAARLFSYSQFLADYCINHPTILEHALDTLHEQITREKIIAEITGVHPQDKAAGMRLLRDI</sequence>
<gene>
    <name evidence="1" type="ORF">COY37_06840</name>
</gene>
<reference evidence="2" key="1">
    <citation type="submission" date="2017-09" db="EMBL/GenBank/DDBJ databases">
        <title>Depth-based differentiation of microbial function through sediment-hosted aquifers and enrichment of novel symbionts in the deep terrestrial subsurface.</title>
        <authorList>
            <person name="Probst A.J."/>
            <person name="Ladd B."/>
            <person name="Jarett J.K."/>
            <person name="Geller-Mcgrath D.E."/>
            <person name="Sieber C.M.K."/>
            <person name="Emerson J.B."/>
            <person name="Anantharaman K."/>
            <person name="Thomas B.C."/>
            <person name="Malmstrom R."/>
            <person name="Stieglmeier M."/>
            <person name="Klingl A."/>
            <person name="Woyke T."/>
            <person name="Ryan C.M."/>
            <person name="Banfield J.F."/>
        </authorList>
    </citation>
    <scope>NUCLEOTIDE SEQUENCE [LARGE SCALE GENOMIC DNA]</scope>
</reference>
<evidence type="ECO:0000313" key="2">
    <source>
        <dbReference type="Proteomes" id="UP000230956"/>
    </source>
</evidence>
<dbReference type="RefSeq" id="WP_286976925.1">
    <property type="nucleotide sequence ID" value="NZ_PFNG01000163.1"/>
</dbReference>
<feature type="non-terminal residue" evidence="1">
    <location>
        <position position="102"/>
    </location>
</feature>
<dbReference type="Proteomes" id="UP000230956">
    <property type="component" value="Unassembled WGS sequence"/>
</dbReference>
<organism evidence="1 2">
    <name type="scientific">Candidatus Aquicultor secundus</name>
    <dbReference type="NCBI Taxonomy" id="1973895"/>
    <lineage>
        <taxon>Bacteria</taxon>
        <taxon>Bacillati</taxon>
        <taxon>Actinomycetota</taxon>
        <taxon>Candidatus Aquicultoria</taxon>
        <taxon>Candidatus Aquicultorales</taxon>
        <taxon>Candidatus Aquicultoraceae</taxon>
        <taxon>Candidatus Aquicultor</taxon>
    </lineage>
</organism>
<dbReference type="AlphaFoldDB" id="A0A2M7T7C8"/>
<comment type="caution">
    <text evidence="1">The sequence shown here is derived from an EMBL/GenBank/DDBJ whole genome shotgun (WGS) entry which is preliminary data.</text>
</comment>
<evidence type="ECO:0000313" key="1">
    <source>
        <dbReference type="EMBL" id="PIZ37831.1"/>
    </source>
</evidence>
<name>A0A2M7T7C8_9ACTN</name>
<dbReference type="EMBL" id="PFNG01000163">
    <property type="protein sequence ID" value="PIZ37831.1"/>
    <property type="molecule type" value="Genomic_DNA"/>
</dbReference>
<proteinExistence type="predicted"/>
<dbReference type="SUPFAM" id="SSF81301">
    <property type="entry name" value="Nucleotidyltransferase"/>
    <property type="match status" value="1"/>
</dbReference>
<accession>A0A2M7T7C8</accession>